<keyword evidence="1" id="KW-0472">Membrane</keyword>
<sequence>MVYTNLYPWPFSFFLLLAYLTFYIIFLSSCHISFIYYSLVFWKHICNQYNQFFFISL</sequence>
<reference evidence="2 3" key="1">
    <citation type="journal article" date="2013" name="Proc. Natl. Acad. Sci. U.S.A.">
        <title>Genome of an arbuscular mycorrhizal fungus provides insight into the oldest plant symbiosis.</title>
        <authorList>
            <person name="Tisserant E."/>
            <person name="Malbreil M."/>
            <person name="Kuo A."/>
            <person name="Kohler A."/>
            <person name="Symeonidi A."/>
            <person name="Balestrini R."/>
            <person name="Charron P."/>
            <person name="Duensing N."/>
            <person name="Frei Dit Frey N."/>
            <person name="Gianinazzi-Pearson V."/>
            <person name="Gilbert L.B."/>
            <person name="Handa Y."/>
            <person name="Herr J.R."/>
            <person name="Hijri M."/>
            <person name="Koul R."/>
            <person name="Kawaguchi M."/>
            <person name="Krajinski F."/>
            <person name="Lammers P.J."/>
            <person name="Masclaux F.G."/>
            <person name="Murat C."/>
            <person name="Morin E."/>
            <person name="Ndikumana S."/>
            <person name="Pagni M."/>
            <person name="Petitpierre D."/>
            <person name="Requena N."/>
            <person name="Rosikiewicz P."/>
            <person name="Riley R."/>
            <person name="Saito K."/>
            <person name="San Clemente H."/>
            <person name="Shapiro H."/>
            <person name="van Tuinen D."/>
            <person name="Becard G."/>
            <person name="Bonfante P."/>
            <person name="Paszkowski U."/>
            <person name="Shachar-Hill Y.Y."/>
            <person name="Tuskan G.A."/>
            <person name="Young P.W."/>
            <person name="Sanders I.R."/>
            <person name="Henrissat B."/>
            <person name="Rensing S.A."/>
            <person name="Grigoriev I.V."/>
            <person name="Corradi N."/>
            <person name="Roux C."/>
            <person name="Martin F."/>
        </authorList>
    </citation>
    <scope>NUCLEOTIDE SEQUENCE [LARGE SCALE GENOMIC DNA]</scope>
    <source>
        <strain evidence="2 3">DAOM 197198</strain>
    </source>
</reference>
<evidence type="ECO:0000313" key="3">
    <source>
        <dbReference type="Proteomes" id="UP000018888"/>
    </source>
</evidence>
<feature type="non-terminal residue" evidence="2">
    <location>
        <position position="57"/>
    </location>
</feature>
<dbReference type="Proteomes" id="UP000018888">
    <property type="component" value="Unassembled WGS sequence"/>
</dbReference>
<dbReference type="EMBL" id="AUPC02000135">
    <property type="protein sequence ID" value="POG69471.1"/>
    <property type="molecule type" value="Genomic_DNA"/>
</dbReference>
<gene>
    <name evidence="2" type="ORF">GLOIN_2v1627023</name>
</gene>
<reference evidence="2 3" key="2">
    <citation type="journal article" date="2018" name="New Phytol.">
        <title>High intraspecific genome diversity in the model arbuscular mycorrhizal symbiont Rhizophagus irregularis.</title>
        <authorList>
            <person name="Chen E.C.H."/>
            <person name="Morin E."/>
            <person name="Beaudet D."/>
            <person name="Noel J."/>
            <person name="Yildirir G."/>
            <person name="Ndikumana S."/>
            <person name="Charron P."/>
            <person name="St-Onge C."/>
            <person name="Giorgi J."/>
            <person name="Kruger M."/>
            <person name="Marton T."/>
            <person name="Ropars J."/>
            <person name="Grigoriev I.V."/>
            <person name="Hainaut M."/>
            <person name="Henrissat B."/>
            <person name="Roux C."/>
            <person name="Martin F."/>
            <person name="Corradi N."/>
        </authorList>
    </citation>
    <scope>NUCLEOTIDE SEQUENCE [LARGE SCALE GENOMIC DNA]</scope>
    <source>
        <strain evidence="2 3">DAOM 197198</strain>
    </source>
</reference>
<feature type="transmembrane region" description="Helical" evidence="1">
    <location>
        <begin position="12"/>
        <end position="37"/>
    </location>
</feature>
<name>A0A2P4PVS2_RHIID</name>
<keyword evidence="1" id="KW-1133">Transmembrane helix</keyword>
<protein>
    <submittedName>
        <fullName evidence="2">Uncharacterized protein</fullName>
    </submittedName>
</protein>
<proteinExistence type="predicted"/>
<accession>A0A2P4PVS2</accession>
<evidence type="ECO:0000313" key="2">
    <source>
        <dbReference type="EMBL" id="POG69471.1"/>
    </source>
</evidence>
<evidence type="ECO:0000256" key="1">
    <source>
        <dbReference type="SAM" id="Phobius"/>
    </source>
</evidence>
<keyword evidence="1" id="KW-0812">Transmembrane</keyword>
<organism evidence="2 3">
    <name type="scientific">Rhizophagus irregularis (strain DAOM 181602 / DAOM 197198 / MUCL 43194)</name>
    <name type="common">Arbuscular mycorrhizal fungus</name>
    <name type="synonym">Glomus intraradices</name>
    <dbReference type="NCBI Taxonomy" id="747089"/>
    <lineage>
        <taxon>Eukaryota</taxon>
        <taxon>Fungi</taxon>
        <taxon>Fungi incertae sedis</taxon>
        <taxon>Mucoromycota</taxon>
        <taxon>Glomeromycotina</taxon>
        <taxon>Glomeromycetes</taxon>
        <taxon>Glomerales</taxon>
        <taxon>Glomeraceae</taxon>
        <taxon>Rhizophagus</taxon>
    </lineage>
</organism>
<comment type="caution">
    <text evidence="2">The sequence shown here is derived from an EMBL/GenBank/DDBJ whole genome shotgun (WGS) entry which is preliminary data.</text>
</comment>
<keyword evidence="3" id="KW-1185">Reference proteome</keyword>
<dbReference type="AlphaFoldDB" id="A0A2P4PVS2"/>